<keyword evidence="1" id="KW-0175">Coiled coil</keyword>
<feature type="coiled-coil region" evidence="1">
    <location>
        <begin position="138"/>
        <end position="207"/>
    </location>
</feature>
<feature type="signal peptide" evidence="2">
    <location>
        <begin position="1"/>
        <end position="26"/>
    </location>
</feature>
<name>A0A8J7PMG9_9PROT</name>
<sequence>MKTLKKLFLSTTTMVMTAFAANPAQATPSLTQIYPNAAKLAEQQKKKQQNSLSFLTQTPDPLFTIPSEDTRTKKTKTSRIKIETFKDWRIKPQTPKEITALQVKAPDTYQILMQEIRDLKEESPKNIASLRGGIDKNHQLLLDEIATLKQEIKFLQAQTQKARIIEESQAVMPALVEDKILLSREEFEDLNSQIRELTIRVQTLQESHHDLMSSVETLSAVKYDNDALIEFYSSVFQPINTFNYNEETLNPREITEPRMINDTSISEENVTQKTTTTDIKDAEDTPATLLAGDTPTPFPDEEEPPIVLSEASWTKEEFEQNVLGITPINLSSMNEDDITLWRTFTMLQLTGGNKQDLLSSSNSTSKPWSTWNGAFSTKELEEKFKSNSFMTSAFRDIVALHHSQPAPIFFENHAIYFLSTAPNLGLSPQDEVHAELIKAYYYRGLYRTLTGDNWTGRTRTSNAAKFEINLEEGIKGSRFNYGSLENPQLYETSIEDAEEYFKNTPWHILFINQVRQATLDSLTTHHLSIMDSYNKKAQEIEEILSFEDDSYAQAHLYLKEERELTLTQIKTMYGKIDHAKSLHDIDEALRIS</sequence>
<dbReference type="EMBL" id="JAFKGL010000019">
    <property type="protein sequence ID" value="MBN9413243.1"/>
    <property type="molecule type" value="Genomic_DNA"/>
</dbReference>
<protein>
    <submittedName>
        <fullName evidence="3">Uncharacterized protein</fullName>
    </submittedName>
</protein>
<organism evidence="3 4">
    <name type="scientific">Candidatus Paracaedimonas acanthamoebae</name>
    <dbReference type="NCBI Taxonomy" id="244581"/>
    <lineage>
        <taxon>Bacteria</taxon>
        <taxon>Pseudomonadati</taxon>
        <taxon>Pseudomonadota</taxon>
        <taxon>Alphaproteobacteria</taxon>
        <taxon>Holosporales</taxon>
        <taxon>Caedimonadaceae</taxon>
        <taxon>Candidatus Paracaedimonas</taxon>
    </lineage>
</organism>
<dbReference type="AlphaFoldDB" id="A0A8J7PMG9"/>
<dbReference type="Proteomes" id="UP000664414">
    <property type="component" value="Unassembled WGS sequence"/>
</dbReference>
<evidence type="ECO:0000256" key="1">
    <source>
        <dbReference type="SAM" id="Coils"/>
    </source>
</evidence>
<proteinExistence type="predicted"/>
<evidence type="ECO:0000313" key="3">
    <source>
        <dbReference type="EMBL" id="MBN9413243.1"/>
    </source>
</evidence>
<reference evidence="3" key="1">
    <citation type="submission" date="2021-02" db="EMBL/GenBank/DDBJ databases">
        <title>Thiocyanate and organic carbon inputs drive convergent selection for specific autotrophic Afipia and Thiobacillus strains within complex microbiomes.</title>
        <authorList>
            <person name="Huddy R.J."/>
            <person name="Sachdeva R."/>
            <person name="Kadzinga F."/>
            <person name="Kantor R.S."/>
            <person name="Harrison S.T.L."/>
            <person name="Banfield J.F."/>
        </authorList>
    </citation>
    <scope>NUCLEOTIDE SEQUENCE</scope>
    <source>
        <strain evidence="3">SCN18_10_11_15_R4_P_38_20</strain>
    </source>
</reference>
<keyword evidence="2" id="KW-0732">Signal</keyword>
<comment type="caution">
    <text evidence="3">The sequence shown here is derived from an EMBL/GenBank/DDBJ whole genome shotgun (WGS) entry which is preliminary data.</text>
</comment>
<evidence type="ECO:0000313" key="4">
    <source>
        <dbReference type="Proteomes" id="UP000664414"/>
    </source>
</evidence>
<evidence type="ECO:0000256" key="2">
    <source>
        <dbReference type="SAM" id="SignalP"/>
    </source>
</evidence>
<gene>
    <name evidence="3" type="ORF">J0H12_04895</name>
</gene>
<feature type="chain" id="PRO_5035254144" evidence="2">
    <location>
        <begin position="27"/>
        <end position="592"/>
    </location>
</feature>
<accession>A0A8J7PMG9</accession>